<comment type="similarity">
    <text evidence="1">Belongs to the LysR transcriptional regulatory family.</text>
</comment>
<dbReference type="CDD" id="cd08414">
    <property type="entry name" value="PBP2_LTTR_aromatics_like"/>
    <property type="match status" value="1"/>
</dbReference>
<reference evidence="6 7" key="1">
    <citation type="submission" date="2016-10" db="EMBL/GenBank/DDBJ databases">
        <authorList>
            <person name="de Groot N.N."/>
        </authorList>
    </citation>
    <scope>NUCLEOTIDE SEQUENCE [LARGE SCALE GENOMIC DNA]</scope>
    <source>
        <strain evidence="6 7">CGMCC 4.2023</strain>
    </source>
</reference>
<dbReference type="RefSeq" id="WP_322973675.1">
    <property type="nucleotide sequence ID" value="NZ_FNVU01000013.1"/>
</dbReference>
<evidence type="ECO:0000313" key="6">
    <source>
        <dbReference type="EMBL" id="SEG81793.1"/>
    </source>
</evidence>
<protein>
    <submittedName>
        <fullName evidence="6">DNA-binding transcriptional regulator, LysR family</fullName>
    </submittedName>
</protein>
<dbReference type="SUPFAM" id="SSF53850">
    <property type="entry name" value="Periplasmic binding protein-like II"/>
    <property type="match status" value="1"/>
</dbReference>
<dbReference type="GO" id="GO:0032993">
    <property type="term" value="C:protein-DNA complex"/>
    <property type="evidence" value="ECO:0007669"/>
    <property type="project" value="TreeGrafter"/>
</dbReference>
<dbReference type="Pfam" id="PF03466">
    <property type="entry name" value="LysR_substrate"/>
    <property type="match status" value="1"/>
</dbReference>
<evidence type="ECO:0000256" key="2">
    <source>
        <dbReference type="ARBA" id="ARBA00023015"/>
    </source>
</evidence>
<dbReference type="PANTHER" id="PTHR30346">
    <property type="entry name" value="TRANSCRIPTIONAL DUAL REGULATOR HCAR-RELATED"/>
    <property type="match status" value="1"/>
</dbReference>
<dbReference type="InterPro" id="IPR036390">
    <property type="entry name" value="WH_DNA-bd_sf"/>
</dbReference>
<dbReference type="Pfam" id="PF00126">
    <property type="entry name" value="HTH_1"/>
    <property type="match status" value="1"/>
</dbReference>
<keyword evidence="2" id="KW-0805">Transcription regulation</keyword>
<feature type="domain" description="HTH lysR-type" evidence="5">
    <location>
        <begin position="6"/>
        <end position="63"/>
    </location>
</feature>
<dbReference type="InterPro" id="IPR005119">
    <property type="entry name" value="LysR_subst-bd"/>
</dbReference>
<dbReference type="PANTHER" id="PTHR30346:SF0">
    <property type="entry name" value="HCA OPERON TRANSCRIPTIONAL ACTIVATOR HCAR"/>
    <property type="match status" value="1"/>
</dbReference>
<evidence type="ECO:0000256" key="3">
    <source>
        <dbReference type="ARBA" id="ARBA00023125"/>
    </source>
</evidence>
<keyword evidence="7" id="KW-1185">Reference proteome</keyword>
<evidence type="ECO:0000256" key="1">
    <source>
        <dbReference type="ARBA" id="ARBA00009437"/>
    </source>
</evidence>
<dbReference type="InterPro" id="IPR000847">
    <property type="entry name" value="LysR_HTH_N"/>
</dbReference>
<proteinExistence type="inferred from homology"/>
<evidence type="ECO:0000256" key="4">
    <source>
        <dbReference type="ARBA" id="ARBA00023163"/>
    </source>
</evidence>
<keyword evidence="4" id="KW-0804">Transcription</keyword>
<dbReference type="Proteomes" id="UP000236754">
    <property type="component" value="Unassembled WGS sequence"/>
</dbReference>
<dbReference type="GO" id="GO:0003677">
    <property type="term" value="F:DNA binding"/>
    <property type="evidence" value="ECO:0007669"/>
    <property type="project" value="UniProtKB-KW"/>
</dbReference>
<gene>
    <name evidence="6" type="ORF">SAMN05216223_11318</name>
</gene>
<evidence type="ECO:0000313" key="7">
    <source>
        <dbReference type="Proteomes" id="UP000236754"/>
    </source>
</evidence>
<keyword evidence="3 6" id="KW-0238">DNA-binding</keyword>
<dbReference type="FunFam" id="1.10.10.10:FF:000001">
    <property type="entry name" value="LysR family transcriptional regulator"/>
    <property type="match status" value="1"/>
</dbReference>
<dbReference type="PRINTS" id="PR00039">
    <property type="entry name" value="HTHLYSR"/>
</dbReference>
<dbReference type="Gene3D" id="3.40.190.10">
    <property type="entry name" value="Periplasmic binding protein-like II"/>
    <property type="match status" value="2"/>
</dbReference>
<dbReference type="GO" id="GO:0003700">
    <property type="term" value="F:DNA-binding transcription factor activity"/>
    <property type="evidence" value="ECO:0007669"/>
    <property type="project" value="InterPro"/>
</dbReference>
<accession>A0A1H6DAD5</accession>
<name>A0A1H6DAD5_9ACTN</name>
<dbReference type="PROSITE" id="PS50931">
    <property type="entry name" value="HTH_LYSR"/>
    <property type="match status" value="1"/>
</dbReference>
<evidence type="ECO:0000259" key="5">
    <source>
        <dbReference type="PROSITE" id="PS50931"/>
    </source>
</evidence>
<dbReference type="SUPFAM" id="SSF46785">
    <property type="entry name" value="Winged helix' DNA-binding domain"/>
    <property type="match status" value="1"/>
</dbReference>
<dbReference type="InterPro" id="IPR036388">
    <property type="entry name" value="WH-like_DNA-bd_sf"/>
</dbReference>
<sequence>MTGVDVDLRKLRYFVAVAEELHFGRAAERLHIAQPVLSRQIRALEGELRVRLLERDRRGATLTPAGEQLVGDARNLLAAADGLTRRVREAAGDRRFVVAFMPGITVTGPVQELLARHPGLDVQVMRTGWHDQATVLLDGSADVGFVRTPVDRTGLRLRRLYDEPRVAVLPRGHRLAGRGAIGIADLAGDVLLQDPDAVPEWRDLPDRREARSEPPMRTVEEKLEYVASLQGVVILPRSAAAFYTRADVCHVEVADIAGSGVLLAWAASHEAPLVTEFAALTEQRPAAPAA</sequence>
<dbReference type="AlphaFoldDB" id="A0A1H6DAD5"/>
<dbReference type="Gene3D" id="1.10.10.10">
    <property type="entry name" value="Winged helix-like DNA-binding domain superfamily/Winged helix DNA-binding domain"/>
    <property type="match status" value="1"/>
</dbReference>
<dbReference type="EMBL" id="FNVU01000013">
    <property type="protein sequence ID" value="SEG81793.1"/>
    <property type="molecule type" value="Genomic_DNA"/>
</dbReference>
<organism evidence="6 7">
    <name type="scientific">Actinacidiphila yanglinensis</name>
    <dbReference type="NCBI Taxonomy" id="310779"/>
    <lineage>
        <taxon>Bacteria</taxon>
        <taxon>Bacillati</taxon>
        <taxon>Actinomycetota</taxon>
        <taxon>Actinomycetes</taxon>
        <taxon>Kitasatosporales</taxon>
        <taxon>Streptomycetaceae</taxon>
        <taxon>Actinacidiphila</taxon>
    </lineage>
</organism>